<gene>
    <name evidence="2" type="ORF">BC008_13695</name>
</gene>
<feature type="coiled-coil region" evidence="1">
    <location>
        <begin position="149"/>
        <end position="176"/>
    </location>
</feature>
<accession>A0A0V7ZG90</accession>
<dbReference type="EMBL" id="LMTZ01000137">
    <property type="protein sequence ID" value="KST63512.1"/>
    <property type="molecule type" value="Genomic_DNA"/>
</dbReference>
<reference evidence="2 3" key="1">
    <citation type="journal article" date="2015" name="Genome Announc.">
        <title>Draft Genome of the Euendolithic (true boring) Cyanobacterium Mastigocoleus testarum strain BC008.</title>
        <authorList>
            <person name="Guida B.S."/>
            <person name="Garcia-Pichel F."/>
        </authorList>
    </citation>
    <scope>NUCLEOTIDE SEQUENCE [LARGE SCALE GENOMIC DNA]</scope>
    <source>
        <strain evidence="2 3">BC008</strain>
    </source>
</reference>
<keyword evidence="1" id="KW-0175">Coiled coil</keyword>
<dbReference type="RefSeq" id="WP_027841254.1">
    <property type="nucleotide sequence ID" value="NZ_LMTZ01000137.1"/>
</dbReference>
<comment type="caution">
    <text evidence="2">The sequence shown here is derived from an EMBL/GenBank/DDBJ whole genome shotgun (WGS) entry which is preliminary data.</text>
</comment>
<sequence>MTNFTVEELAEFIEIDVQNLLDILRAEYDDINWAVDTPVRADIADKFVEQYEKIRDKRQTKLTTAPTQGFELTPEYLALQQHDVQLAVRQTISDLSVNEILVEGVQSGFEEIAAFQQGRTSAWLNYAKLVTQQTNQQRVNNQKQRQDWANSLADDNQQLLAELQGLRDDAQNVVEKSKKYYQRVVGGSGN</sequence>
<evidence type="ECO:0000256" key="1">
    <source>
        <dbReference type="SAM" id="Coils"/>
    </source>
</evidence>
<evidence type="ECO:0000313" key="3">
    <source>
        <dbReference type="Proteomes" id="UP000053372"/>
    </source>
</evidence>
<dbReference type="AlphaFoldDB" id="A0A0V7ZG90"/>
<dbReference type="Proteomes" id="UP000053372">
    <property type="component" value="Unassembled WGS sequence"/>
</dbReference>
<organism evidence="2 3">
    <name type="scientific">Mastigocoleus testarum BC008</name>
    <dbReference type="NCBI Taxonomy" id="371196"/>
    <lineage>
        <taxon>Bacteria</taxon>
        <taxon>Bacillati</taxon>
        <taxon>Cyanobacteriota</taxon>
        <taxon>Cyanophyceae</taxon>
        <taxon>Nostocales</taxon>
        <taxon>Hapalosiphonaceae</taxon>
        <taxon>Mastigocoleus</taxon>
    </lineage>
</organism>
<evidence type="ECO:0000313" key="2">
    <source>
        <dbReference type="EMBL" id="KST63512.1"/>
    </source>
</evidence>
<name>A0A0V7ZG90_9CYAN</name>
<keyword evidence="3" id="KW-1185">Reference proteome</keyword>
<proteinExistence type="predicted"/>
<protein>
    <submittedName>
        <fullName evidence="2">Uncharacterized protein</fullName>
    </submittedName>
</protein>